<proteinExistence type="predicted"/>
<evidence type="ECO:0000313" key="2">
    <source>
        <dbReference type="Proteomes" id="UP000620124"/>
    </source>
</evidence>
<dbReference type="Proteomes" id="UP000620124">
    <property type="component" value="Unassembled WGS sequence"/>
</dbReference>
<keyword evidence="1" id="KW-0808">Transferase</keyword>
<comment type="caution">
    <text evidence="1">The sequence shown here is derived from an EMBL/GenBank/DDBJ whole genome shotgun (WGS) entry which is preliminary data.</text>
</comment>
<keyword evidence="2" id="KW-1185">Reference proteome</keyword>
<gene>
    <name evidence="1" type="ORF">MVEN_00298200</name>
</gene>
<dbReference type="InterPro" id="IPR029044">
    <property type="entry name" value="Nucleotide-diphossugar_trans"/>
</dbReference>
<dbReference type="OrthoDB" id="2014201at2759"/>
<organism evidence="1 2">
    <name type="scientific">Mycena venus</name>
    <dbReference type="NCBI Taxonomy" id="2733690"/>
    <lineage>
        <taxon>Eukaryota</taxon>
        <taxon>Fungi</taxon>
        <taxon>Dikarya</taxon>
        <taxon>Basidiomycota</taxon>
        <taxon>Agaricomycotina</taxon>
        <taxon>Agaricomycetes</taxon>
        <taxon>Agaricomycetidae</taxon>
        <taxon>Agaricales</taxon>
        <taxon>Marasmiineae</taxon>
        <taxon>Mycenaceae</taxon>
        <taxon>Mycena</taxon>
    </lineage>
</organism>
<evidence type="ECO:0000313" key="1">
    <source>
        <dbReference type="EMBL" id="KAF7369671.1"/>
    </source>
</evidence>
<dbReference type="AlphaFoldDB" id="A0A8H7DFM1"/>
<dbReference type="Gene3D" id="3.90.550.10">
    <property type="entry name" value="Spore Coat Polysaccharide Biosynthesis Protein SpsA, Chain A"/>
    <property type="match status" value="1"/>
</dbReference>
<accession>A0A8H7DFM1</accession>
<dbReference type="EMBL" id="JACAZI010000002">
    <property type="protein sequence ID" value="KAF7369671.1"/>
    <property type="molecule type" value="Genomic_DNA"/>
</dbReference>
<reference evidence="1" key="1">
    <citation type="submission" date="2020-05" db="EMBL/GenBank/DDBJ databases">
        <title>Mycena genomes resolve the evolution of fungal bioluminescence.</title>
        <authorList>
            <person name="Tsai I.J."/>
        </authorList>
    </citation>
    <scope>NUCLEOTIDE SEQUENCE</scope>
    <source>
        <strain evidence="1">CCC161011</strain>
    </source>
</reference>
<protein>
    <submittedName>
        <fullName evidence="1">Glycosyltransferase family 8 protein</fullName>
    </submittedName>
</protein>
<name>A0A8H7DFM1_9AGAR</name>
<dbReference type="SUPFAM" id="SSF53448">
    <property type="entry name" value="Nucleotide-diphospho-sugar transferases"/>
    <property type="match status" value="1"/>
</dbReference>
<sequence length="114" mass="12733">MDRKGKLLLVGAAAGSREKGIDSTVYPDAITLVRHNFNELFESPFNFAAGPDVYTYKDPRGFGLSFNAGILAFRSSSAIYEDMREKKEVADYPLLQAKQAFLNLDFDDTCMRVP</sequence>
<dbReference type="GO" id="GO:0016740">
    <property type="term" value="F:transferase activity"/>
    <property type="evidence" value="ECO:0007669"/>
    <property type="project" value="UniProtKB-KW"/>
</dbReference>